<dbReference type="HOGENOM" id="CLU_636596_0_0_1"/>
<evidence type="ECO:0000313" key="3">
    <source>
        <dbReference type="Proteomes" id="UP000007798"/>
    </source>
</evidence>
<evidence type="ECO:0000256" key="1">
    <source>
        <dbReference type="SAM" id="SignalP"/>
    </source>
</evidence>
<name>B4N2D1_DROWI</name>
<protein>
    <submittedName>
        <fullName evidence="2">Uncharacterized protein</fullName>
    </submittedName>
</protein>
<dbReference type="eggNOG" id="ENOG502TBS1">
    <property type="taxonomic scope" value="Eukaryota"/>
</dbReference>
<keyword evidence="1" id="KW-0732">Signal</keyword>
<dbReference type="AlphaFoldDB" id="B4N2D1"/>
<dbReference type="FunCoup" id="B4N2D1">
    <property type="interactions" value="1"/>
</dbReference>
<dbReference type="OrthoDB" id="8017601at2759"/>
<reference evidence="2 3" key="1">
    <citation type="journal article" date="2007" name="Nature">
        <title>Evolution of genes and genomes on the Drosophila phylogeny.</title>
        <authorList>
            <consortium name="Drosophila 12 Genomes Consortium"/>
            <person name="Clark A.G."/>
            <person name="Eisen M.B."/>
            <person name="Smith D.R."/>
            <person name="Bergman C.M."/>
            <person name="Oliver B."/>
            <person name="Markow T.A."/>
            <person name="Kaufman T.C."/>
            <person name="Kellis M."/>
            <person name="Gelbart W."/>
            <person name="Iyer V.N."/>
            <person name="Pollard D.A."/>
            <person name="Sackton T.B."/>
            <person name="Larracuente A.M."/>
            <person name="Singh N.D."/>
            <person name="Abad J.P."/>
            <person name="Abt D.N."/>
            <person name="Adryan B."/>
            <person name="Aguade M."/>
            <person name="Akashi H."/>
            <person name="Anderson W.W."/>
            <person name="Aquadro C.F."/>
            <person name="Ardell D.H."/>
            <person name="Arguello R."/>
            <person name="Artieri C.G."/>
            <person name="Barbash D.A."/>
            <person name="Barker D."/>
            <person name="Barsanti P."/>
            <person name="Batterham P."/>
            <person name="Batzoglou S."/>
            <person name="Begun D."/>
            <person name="Bhutkar A."/>
            <person name="Blanco E."/>
            <person name="Bosak S.A."/>
            <person name="Bradley R.K."/>
            <person name="Brand A.D."/>
            <person name="Brent M.R."/>
            <person name="Brooks A.N."/>
            <person name="Brown R.H."/>
            <person name="Butlin R.K."/>
            <person name="Caggese C."/>
            <person name="Calvi B.R."/>
            <person name="Bernardo de Carvalho A."/>
            <person name="Caspi A."/>
            <person name="Castrezana S."/>
            <person name="Celniker S.E."/>
            <person name="Chang J.L."/>
            <person name="Chapple C."/>
            <person name="Chatterji S."/>
            <person name="Chinwalla A."/>
            <person name="Civetta A."/>
            <person name="Clifton S.W."/>
            <person name="Comeron J.M."/>
            <person name="Costello J.C."/>
            <person name="Coyne J.A."/>
            <person name="Daub J."/>
            <person name="David R.G."/>
            <person name="Delcher A.L."/>
            <person name="Delehaunty K."/>
            <person name="Do C.B."/>
            <person name="Ebling H."/>
            <person name="Edwards K."/>
            <person name="Eickbush T."/>
            <person name="Evans J.D."/>
            <person name="Filipski A."/>
            <person name="Findeiss S."/>
            <person name="Freyhult E."/>
            <person name="Fulton L."/>
            <person name="Fulton R."/>
            <person name="Garcia A.C."/>
            <person name="Gardiner A."/>
            <person name="Garfield D.A."/>
            <person name="Garvin B.E."/>
            <person name="Gibson G."/>
            <person name="Gilbert D."/>
            <person name="Gnerre S."/>
            <person name="Godfrey J."/>
            <person name="Good R."/>
            <person name="Gotea V."/>
            <person name="Gravely B."/>
            <person name="Greenberg A.J."/>
            <person name="Griffiths-Jones S."/>
            <person name="Gross S."/>
            <person name="Guigo R."/>
            <person name="Gustafson E.A."/>
            <person name="Haerty W."/>
            <person name="Hahn M.W."/>
            <person name="Halligan D.L."/>
            <person name="Halpern A.L."/>
            <person name="Halter G.M."/>
            <person name="Han M.V."/>
            <person name="Heger A."/>
            <person name="Hillier L."/>
            <person name="Hinrichs A.S."/>
            <person name="Holmes I."/>
            <person name="Hoskins R.A."/>
            <person name="Hubisz M.J."/>
            <person name="Hultmark D."/>
            <person name="Huntley M.A."/>
            <person name="Jaffe D.B."/>
            <person name="Jagadeeshan S."/>
            <person name="Jeck W.R."/>
            <person name="Johnson J."/>
            <person name="Jones C.D."/>
            <person name="Jordan W.C."/>
            <person name="Karpen G.H."/>
            <person name="Kataoka E."/>
            <person name="Keightley P.D."/>
            <person name="Kheradpour P."/>
            <person name="Kirkness E.F."/>
            <person name="Koerich L.B."/>
            <person name="Kristiansen K."/>
            <person name="Kudrna D."/>
            <person name="Kulathinal R.J."/>
            <person name="Kumar S."/>
            <person name="Kwok R."/>
            <person name="Lander E."/>
            <person name="Langley C.H."/>
            <person name="Lapoint R."/>
            <person name="Lazzaro B.P."/>
            <person name="Lee S.J."/>
            <person name="Levesque L."/>
            <person name="Li R."/>
            <person name="Lin C.F."/>
            <person name="Lin M.F."/>
            <person name="Lindblad-Toh K."/>
            <person name="Llopart A."/>
            <person name="Long M."/>
            <person name="Low L."/>
            <person name="Lozovsky E."/>
            <person name="Lu J."/>
            <person name="Luo M."/>
            <person name="Machado C.A."/>
            <person name="Makalowski W."/>
            <person name="Marzo M."/>
            <person name="Matsuda M."/>
            <person name="Matzkin L."/>
            <person name="McAllister B."/>
            <person name="McBride C.S."/>
            <person name="McKernan B."/>
            <person name="McKernan K."/>
            <person name="Mendez-Lago M."/>
            <person name="Minx P."/>
            <person name="Mollenhauer M.U."/>
            <person name="Montooth K."/>
            <person name="Mount S.M."/>
            <person name="Mu X."/>
            <person name="Myers E."/>
            <person name="Negre B."/>
            <person name="Newfeld S."/>
            <person name="Nielsen R."/>
            <person name="Noor M.A."/>
            <person name="O'Grady P."/>
            <person name="Pachter L."/>
            <person name="Papaceit M."/>
            <person name="Parisi M.J."/>
            <person name="Parisi M."/>
            <person name="Parts L."/>
            <person name="Pedersen J.S."/>
            <person name="Pesole G."/>
            <person name="Phillippy A.M."/>
            <person name="Ponting C.P."/>
            <person name="Pop M."/>
            <person name="Porcelli D."/>
            <person name="Powell J.R."/>
            <person name="Prohaska S."/>
            <person name="Pruitt K."/>
            <person name="Puig M."/>
            <person name="Quesneville H."/>
            <person name="Ram K.R."/>
            <person name="Rand D."/>
            <person name="Rasmussen M.D."/>
            <person name="Reed L.K."/>
            <person name="Reenan R."/>
            <person name="Reily A."/>
            <person name="Remington K.A."/>
            <person name="Rieger T.T."/>
            <person name="Ritchie M.G."/>
            <person name="Robin C."/>
            <person name="Rogers Y.H."/>
            <person name="Rohde C."/>
            <person name="Rozas J."/>
            <person name="Rubenfield M.J."/>
            <person name="Ruiz A."/>
            <person name="Russo S."/>
            <person name="Salzberg S.L."/>
            <person name="Sanchez-Gracia A."/>
            <person name="Saranga D.J."/>
            <person name="Sato H."/>
            <person name="Schaeffer S.W."/>
            <person name="Schatz M.C."/>
            <person name="Schlenke T."/>
            <person name="Schwartz R."/>
            <person name="Segarra C."/>
            <person name="Singh R.S."/>
            <person name="Sirot L."/>
            <person name="Sirota M."/>
            <person name="Sisneros N.B."/>
            <person name="Smith C.D."/>
            <person name="Smith T.F."/>
            <person name="Spieth J."/>
            <person name="Stage D.E."/>
            <person name="Stark A."/>
            <person name="Stephan W."/>
            <person name="Strausberg R.L."/>
            <person name="Strempel S."/>
            <person name="Sturgill D."/>
            <person name="Sutton G."/>
            <person name="Sutton G.G."/>
            <person name="Tao W."/>
            <person name="Teichmann S."/>
            <person name="Tobari Y.N."/>
            <person name="Tomimura Y."/>
            <person name="Tsolas J.M."/>
            <person name="Valente V.L."/>
            <person name="Venter E."/>
            <person name="Venter J.C."/>
            <person name="Vicario S."/>
            <person name="Vieira F.G."/>
            <person name="Vilella A.J."/>
            <person name="Villasante A."/>
            <person name="Walenz B."/>
            <person name="Wang J."/>
            <person name="Wasserman M."/>
            <person name="Watts T."/>
            <person name="Wilson D."/>
            <person name="Wilson R.K."/>
            <person name="Wing R.A."/>
            <person name="Wolfner M.F."/>
            <person name="Wong A."/>
            <person name="Wong G.K."/>
            <person name="Wu C.I."/>
            <person name="Wu G."/>
            <person name="Yamamoto D."/>
            <person name="Yang H.P."/>
            <person name="Yang S.P."/>
            <person name="Yorke J.A."/>
            <person name="Yoshida K."/>
            <person name="Zdobnov E."/>
            <person name="Zhang P."/>
            <person name="Zhang Y."/>
            <person name="Zimin A.V."/>
            <person name="Baldwin J."/>
            <person name="Abdouelleil A."/>
            <person name="Abdulkadir J."/>
            <person name="Abebe A."/>
            <person name="Abera B."/>
            <person name="Abreu J."/>
            <person name="Acer S.C."/>
            <person name="Aftuck L."/>
            <person name="Alexander A."/>
            <person name="An P."/>
            <person name="Anderson E."/>
            <person name="Anderson S."/>
            <person name="Arachi H."/>
            <person name="Azer M."/>
            <person name="Bachantsang P."/>
            <person name="Barry A."/>
            <person name="Bayul T."/>
            <person name="Berlin A."/>
            <person name="Bessette D."/>
            <person name="Bloom T."/>
            <person name="Blye J."/>
            <person name="Boguslavskiy L."/>
            <person name="Bonnet C."/>
            <person name="Boukhgalter B."/>
            <person name="Bourzgui I."/>
            <person name="Brown A."/>
            <person name="Cahill P."/>
            <person name="Channer S."/>
            <person name="Cheshatsang Y."/>
            <person name="Chuda L."/>
            <person name="Citroen M."/>
            <person name="Collymore A."/>
            <person name="Cooke P."/>
            <person name="Costello M."/>
            <person name="D'Aco K."/>
            <person name="Daza R."/>
            <person name="De Haan G."/>
            <person name="DeGray S."/>
            <person name="DeMaso C."/>
            <person name="Dhargay N."/>
            <person name="Dooley K."/>
            <person name="Dooley E."/>
            <person name="Doricent M."/>
            <person name="Dorje P."/>
            <person name="Dorjee K."/>
            <person name="Dupes A."/>
            <person name="Elong R."/>
            <person name="Falk J."/>
            <person name="Farina A."/>
            <person name="Faro S."/>
            <person name="Ferguson D."/>
            <person name="Fisher S."/>
            <person name="Foley C.D."/>
            <person name="Franke A."/>
            <person name="Friedrich D."/>
            <person name="Gadbois L."/>
            <person name="Gearin G."/>
            <person name="Gearin C.R."/>
            <person name="Giannoukos G."/>
            <person name="Goode T."/>
            <person name="Graham J."/>
            <person name="Grandbois E."/>
            <person name="Grewal S."/>
            <person name="Gyaltsen K."/>
            <person name="Hafez N."/>
            <person name="Hagos B."/>
            <person name="Hall J."/>
            <person name="Henson C."/>
            <person name="Hollinger A."/>
            <person name="Honan T."/>
            <person name="Huard M.D."/>
            <person name="Hughes L."/>
            <person name="Hurhula B."/>
            <person name="Husby M.E."/>
            <person name="Kamat A."/>
            <person name="Kanga B."/>
            <person name="Kashin S."/>
            <person name="Khazanovich D."/>
            <person name="Kisner P."/>
            <person name="Lance K."/>
            <person name="Lara M."/>
            <person name="Lee W."/>
            <person name="Lennon N."/>
            <person name="Letendre F."/>
            <person name="LeVine R."/>
            <person name="Lipovsky A."/>
            <person name="Liu X."/>
            <person name="Liu J."/>
            <person name="Liu S."/>
            <person name="Lokyitsang T."/>
            <person name="Lokyitsang Y."/>
            <person name="Lubonja R."/>
            <person name="Lui A."/>
            <person name="MacDonald P."/>
            <person name="Magnisalis V."/>
            <person name="Maru K."/>
            <person name="Matthews C."/>
            <person name="McCusker W."/>
            <person name="McDonough S."/>
            <person name="Mehta T."/>
            <person name="Meldrim J."/>
            <person name="Meneus L."/>
            <person name="Mihai O."/>
            <person name="Mihalev A."/>
            <person name="Mihova T."/>
            <person name="Mittelman R."/>
            <person name="Mlenga V."/>
            <person name="Montmayeur A."/>
            <person name="Mulrain L."/>
            <person name="Navidi A."/>
            <person name="Naylor J."/>
            <person name="Negash T."/>
            <person name="Nguyen T."/>
            <person name="Nguyen N."/>
            <person name="Nicol R."/>
            <person name="Norbu C."/>
            <person name="Norbu N."/>
            <person name="Novod N."/>
            <person name="O'Neill B."/>
            <person name="Osman S."/>
            <person name="Markiewicz E."/>
            <person name="Oyono O.L."/>
            <person name="Patti C."/>
            <person name="Phunkhang P."/>
            <person name="Pierre F."/>
            <person name="Priest M."/>
            <person name="Raghuraman S."/>
            <person name="Rege F."/>
            <person name="Reyes R."/>
            <person name="Rise C."/>
            <person name="Rogov P."/>
            <person name="Ross K."/>
            <person name="Ryan E."/>
            <person name="Settipalli S."/>
            <person name="Shea T."/>
            <person name="Sherpa N."/>
            <person name="Shi L."/>
            <person name="Shih D."/>
            <person name="Sparrow T."/>
            <person name="Spaulding J."/>
            <person name="Stalker J."/>
            <person name="Stange-Thomann N."/>
            <person name="Stavropoulos S."/>
            <person name="Stone C."/>
            <person name="Strader C."/>
            <person name="Tesfaye S."/>
            <person name="Thomson T."/>
            <person name="Thoulutsang Y."/>
            <person name="Thoulutsang D."/>
            <person name="Topham K."/>
            <person name="Topping I."/>
            <person name="Tsamla T."/>
            <person name="Vassiliev H."/>
            <person name="Vo A."/>
            <person name="Wangchuk T."/>
            <person name="Wangdi T."/>
            <person name="Weiand M."/>
            <person name="Wilkinson J."/>
            <person name="Wilson A."/>
            <person name="Yadav S."/>
            <person name="Young G."/>
            <person name="Yu Q."/>
            <person name="Zembek L."/>
            <person name="Zhong D."/>
            <person name="Zimmer A."/>
            <person name="Zwirko Z."/>
            <person name="Jaffe D.B."/>
            <person name="Alvarez P."/>
            <person name="Brockman W."/>
            <person name="Butler J."/>
            <person name="Chin C."/>
            <person name="Gnerre S."/>
            <person name="Grabherr M."/>
            <person name="Kleber M."/>
            <person name="Mauceli E."/>
            <person name="MacCallum I."/>
        </authorList>
    </citation>
    <scope>NUCLEOTIDE SEQUENCE [LARGE SCALE GENOMIC DNA]</scope>
    <source>
        <strain evidence="3">Tucson 14030-0811.24</strain>
    </source>
</reference>
<dbReference type="PhylomeDB" id="B4N2D1"/>
<feature type="chain" id="PRO_5002819111" evidence="1">
    <location>
        <begin position="20"/>
        <end position="401"/>
    </location>
</feature>
<proteinExistence type="predicted"/>
<organism evidence="2 3">
    <name type="scientific">Drosophila willistoni</name>
    <name type="common">Fruit fly</name>
    <dbReference type="NCBI Taxonomy" id="7260"/>
    <lineage>
        <taxon>Eukaryota</taxon>
        <taxon>Metazoa</taxon>
        <taxon>Ecdysozoa</taxon>
        <taxon>Arthropoda</taxon>
        <taxon>Hexapoda</taxon>
        <taxon>Insecta</taxon>
        <taxon>Pterygota</taxon>
        <taxon>Neoptera</taxon>
        <taxon>Endopterygota</taxon>
        <taxon>Diptera</taxon>
        <taxon>Brachycera</taxon>
        <taxon>Muscomorpha</taxon>
        <taxon>Ephydroidea</taxon>
        <taxon>Drosophilidae</taxon>
        <taxon>Drosophila</taxon>
        <taxon>Sophophora</taxon>
    </lineage>
</organism>
<dbReference type="EMBL" id="CH963925">
    <property type="protein sequence ID" value="EDW78520.1"/>
    <property type="molecule type" value="Genomic_DNA"/>
</dbReference>
<gene>
    <name evidence="2" type="primary">Dwil\GK16141</name>
    <name evidence="2" type="ORF">Dwil_GK16141</name>
</gene>
<accession>B4N2D1</accession>
<dbReference type="Proteomes" id="UP000007798">
    <property type="component" value="Unassembled WGS sequence"/>
</dbReference>
<dbReference type="STRING" id="7260.B4N2D1"/>
<evidence type="ECO:0000313" key="2">
    <source>
        <dbReference type="EMBL" id="EDW78520.1"/>
    </source>
</evidence>
<dbReference type="OMA" id="CNQVSWL"/>
<sequence length="401" mass="45946">MRALIILAVVFLLMDSSKAECQIEMLNPTPYILNEFGSYHFMAESFGVINRGEGQNLKLYCPNGFKAVEDYNRREVVIPDSMLSLRCDDYFRNKNDEPYRTISCVDGKKSEMFESRKKLANCEQSMTYVMGQNFNNLGSSKSLALCYDIVELRLKYIAYTAYLGNQKIIQNHQIGQLNTLGLDINVAYTNEIFQPVSPIAIDNFNVMYREVFGYNAYEYANLIQDKPLTNQFTEYEDMLSIVWLRNLRTGNWYKWLNALNEATKTGHKFDVRLGVSGELQLPKFANQCLNRTLSIVGDNTVKISVPKLIWAHVTEILPTNDTTNDIVIIGHNTPFITDEMTKFCTDKCNKVSWLKDTMFLNLRQYAAFGLVQCCQVDEIVNQLDNFPMAILEDSGESVETN</sequence>
<feature type="signal peptide" evidence="1">
    <location>
        <begin position="1"/>
        <end position="19"/>
    </location>
</feature>
<dbReference type="InParanoid" id="B4N2D1"/>
<dbReference type="KEGG" id="dwi:6644542"/>
<keyword evidence="3" id="KW-1185">Reference proteome</keyword>